<keyword evidence="3" id="KW-0805">Transcription regulation</keyword>
<dbReference type="SUPFAM" id="SSF54447">
    <property type="entry name" value="ssDNA-binding transcriptional regulator domain"/>
    <property type="match status" value="1"/>
</dbReference>
<dbReference type="GO" id="GO:0060261">
    <property type="term" value="P:positive regulation of transcription initiation by RNA polymerase II"/>
    <property type="evidence" value="ECO:0007669"/>
    <property type="project" value="InterPro"/>
</dbReference>
<keyword evidence="6" id="KW-0539">Nucleus</keyword>
<evidence type="ECO:0000259" key="8">
    <source>
        <dbReference type="Pfam" id="PF02229"/>
    </source>
</evidence>
<evidence type="ECO:0000313" key="9">
    <source>
        <dbReference type="EMBL" id="EWC46717.1"/>
    </source>
</evidence>
<proteinExistence type="inferred from homology"/>
<dbReference type="HOGENOM" id="CLU_104273_0_0_1"/>
<feature type="compositionally biased region" description="Acidic residues" evidence="7">
    <location>
        <begin position="207"/>
        <end position="232"/>
    </location>
</feature>
<dbReference type="GO" id="GO:0005634">
    <property type="term" value="C:nucleus"/>
    <property type="evidence" value="ECO:0007669"/>
    <property type="project" value="UniProtKB-SubCell"/>
</dbReference>
<evidence type="ECO:0000256" key="3">
    <source>
        <dbReference type="ARBA" id="ARBA00023015"/>
    </source>
</evidence>
<feature type="compositionally biased region" description="Low complexity" evidence="7">
    <location>
        <begin position="39"/>
        <end position="49"/>
    </location>
</feature>
<protein>
    <recommendedName>
        <fullName evidence="8">Transcriptional coactivator p15 (PC4) C-terminal domain-containing protein</fullName>
    </recommendedName>
</protein>
<keyword evidence="4" id="KW-0238">DNA-binding</keyword>
<accession>W7I2R8</accession>
<evidence type="ECO:0000256" key="4">
    <source>
        <dbReference type="ARBA" id="ARBA00023125"/>
    </source>
</evidence>
<name>W7I2R8_9PEZI</name>
<dbReference type="Gene3D" id="2.30.31.10">
    <property type="entry name" value="Transcriptional Coactivator Pc4, Chain A"/>
    <property type="match status" value="1"/>
</dbReference>
<dbReference type="GO" id="GO:0003677">
    <property type="term" value="F:DNA binding"/>
    <property type="evidence" value="ECO:0007669"/>
    <property type="project" value="UniProtKB-KW"/>
</dbReference>
<keyword evidence="10" id="KW-1185">Reference proteome</keyword>
<comment type="subcellular location">
    <subcellularLocation>
        <location evidence="1">Nucleus</location>
    </subcellularLocation>
</comment>
<dbReference type="InterPro" id="IPR003173">
    <property type="entry name" value="PC4_C"/>
</dbReference>
<sequence length="232" mass="25816">MPPKRQFTGSFTKKAPFKRSYNNNNNDNDGDSYSKRFKSSSASASNTASVPDGIKHTDDEGNAYWELGKSRRVTVSDFNGNVLISVREYYEKDGKSLPGKKGISMSLDQFNQLVTMLPSVELAIGQKKSDSTVARPNYTTAAKRDTSKSDKPKSPSKEEDGDGDTESEDDENGNVSKKVTKPSEKPNNSKTKKRVTKKTTKGKQKEETDDEEEEEGDEDEDEEEEEPSSEED</sequence>
<dbReference type="AlphaFoldDB" id="W7I2R8"/>
<dbReference type="PANTHER" id="PTHR13215">
    <property type="entry name" value="RNA POLYMERASE II TRANSCRIPTIONAL COACTIVATOR"/>
    <property type="match status" value="1"/>
</dbReference>
<dbReference type="InterPro" id="IPR009044">
    <property type="entry name" value="ssDNA-bd_transcriptional_reg"/>
</dbReference>
<feature type="region of interest" description="Disordered" evidence="7">
    <location>
        <begin position="124"/>
        <end position="232"/>
    </location>
</feature>
<organism evidence="9 10">
    <name type="scientific">Drechslerella stenobrocha 248</name>
    <dbReference type="NCBI Taxonomy" id="1043628"/>
    <lineage>
        <taxon>Eukaryota</taxon>
        <taxon>Fungi</taxon>
        <taxon>Dikarya</taxon>
        <taxon>Ascomycota</taxon>
        <taxon>Pezizomycotina</taxon>
        <taxon>Orbiliomycetes</taxon>
        <taxon>Orbiliales</taxon>
        <taxon>Orbiliaceae</taxon>
        <taxon>Drechslerella</taxon>
    </lineage>
</organism>
<comment type="similarity">
    <text evidence="2">Belongs to the transcriptional coactivator PC4 family.</text>
</comment>
<dbReference type="OrthoDB" id="2505440at2759"/>
<gene>
    <name evidence="9" type="ORF">DRE_03962</name>
</gene>
<reference evidence="9 10" key="1">
    <citation type="submission" date="2013-05" db="EMBL/GenBank/DDBJ databases">
        <title>Drechslerella stenobrocha genome reveals carnivorous origination and mechanical trapping mechanism of predatory fungi.</title>
        <authorList>
            <person name="Liu X."/>
            <person name="Zhang W."/>
            <person name="Liu K."/>
        </authorList>
    </citation>
    <scope>NUCLEOTIDE SEQUENCE [LARGE SCALE GENOMIC DNA]</scope>
    <source>
        <strain evidence="9 10">248</strain>
    </source>
</reference>
<evidence type="ECO:0000256" key="1">
    <source>
        <dbReference type="ARBA" id="ARBA00004123"/>
    </source>
</evidence>
<dbReference type="Pfam" id="PF02229">
    <property type="entry name" value="PC4"/>
    <property type="match status" value="1"/>
</dbReference>
<dbReference type="InterPro" id="IPR045125">
    <property type="entry name" value="Sub1/Tcp4-like"/>
</dbReference>
<feature type="compositionally biased region" description="Polar residues" evidence="7">
    <location>
        <begin position="131"/>
        <end position="140"/>
    </location>
</feature>
<evidence type="ECO:0000256" key="7">
    <source>
        <dbReference type="SAM" id="MobiDB-lite"/>
    </source>
</evidence>
<dbReference type="GO" id="GO:0003713">
    <property type="term" value="F:transcription coactivator activity"/>
    <property type="evidence" value="ECO:0007669"/>
    <property type="project" value="InterPro"/>
</dbReference>
<dbReference type="EMBL" id="KI966415">
    <property type="protein sequence ID" value="EWC46717.1"/>
    <property type="molecule type" value="Genomic_DNA"/>
</dbReference>
<keyword evidence="5" id="KW-0804">Transcription</keyword>
<feature type="compositionally biased region" description="Acidic residues" evidence="7">
    <location>
        <begin position="159"/>
        <end position="172"/>
    </location>
</feature>
<evidence type="ECO:0000256" key="5">
    <source>
        <dbReference type="ARBA" id="ARBA00023163"/>
    </source>
</evidence>
<feature type="compositionally biased region" description="Basic and acidic residues" evidence="7">
    <location>
        <begin position="142"/>
        <end position="158"/>
    </location>
</feature>
<evidence type="ECO:0000256" key="6">
    <source>
        <dbReference type="ARBA" id="ARBA00023242"/>
    </source>
</evidence>
<feature type="region of interest" description="Disordered" evidence="7">
    <location>
        <begin position="1"/>
        <end position="59"/>
    </location>
</feature>
<dbReference type="Proteomes" id="UP000024837">
    <property type="component" value="Unassembled WGS sequence"/>
</dbReference>
<evidence type="ECO:0000256" key="2">
    <source>
        <dbReference type="ARBA" id="ARBA00009001"/>
    </source>
</evidence>
<evidence type="ECO:0000313" key="10">
    <source>
        <dbReference type="Proteomes" id="UP000024837"/>
    </source>
</evidence>
<feature type="compositionally biased region" description="Basic residues" evidence="7">
    <location>
        <begin position="190"/>
        <end position="202"/>
    </location>
</feature>
<feature type="domain" description="Transcriptional coactivator p15 (PC4) C-terminal" evidence="8">
    <location>
        <begin position="65"/>
        <end position="114"/>
    </location>
</feature>